<dbReference type="InterPro" id="IPR036477">
    <property type="entry name" value="Formyl_transf_N_sf"/>
</dbReference>
<evidence type="ECO:0000259" key="1">
    <source>
        <dbReference type="Pfam" id="PF00551"/>
    </source>
</evidence>
<feature type="domain" description="Formyl transferase N-terminal" evidence="1">
    <location>
        <begin position="101"/>
        <end position="186"/>
    </location>
</feature>
<protein>
    <submittedName>
        <fullName evidence="2">Formyl transferase</fullName>
    </submittedName>
</protein>
<dbReference type="PANTHER" id="PTHR11138">
    <property type="entry name" value="METHIONYL-TRNA FORMYLTRANSFERASE"/>
    <property type="match status" value="1"/>
</dbReference>
<keyword evidence="2" id="KW-0808">Transferase</keyword>
<dbReference type="InterPro" id="IPR002376">
    <property type="entry name" value="Formyl_transf_N"/>
</dbReference>
<reference evidence="3" key="1">
    <citation type="submission" date="2017-08" db="EMBL/GenBank/DDBJ databases">
        <title>A dynamic microbial community with high functional redundancy inhabits the cold, oxic subseafloor aquifer.</title>
        <authorList>
            <person name="Tully B.J."/>
            <person name="Wheat C.G."/>
            <person name="Glazer B.T."/>
            <person name="Huber J.A."/>
        </authorList>
    </citation>
    <scope>NUCLEOTIDE SEQUENCE [LARGE SCALE GENOMIC DNA]</scope>
</reference>
<dbReference type="PANTHER" id="PTHR11138:SF5">
    <property type="entry name" value="METHIONYL-TRNA FORMYLTRANSFERASE, MITOCHONDRIAL"/>
    <property type="match status" value="1"/>
</dbReference>
<dbReference type="CDD" id="cd08653">
    <property type="entry name" value="FMT_core_like_3"/>
    <property type="match status" value="1"/>
</dbReference>
<dbReference type="Pfam" id="PF00551">
    <property type="entry name" value="Formyl_trans_N"/>
    <property type="match status" value="1"/>
</dbReference>
<evidence type="ECO:0000313" key="3">
    <source>
        <dbReference type="Proteomes" id="UP000218327"/>
    </source>
</evidence>
<dbReference type="EMBL" id="NVVJ01000039">
    <property type="protein sequence ID" value="PCJ23447.1"/>
    <property type="molecule type" value="Genomic_DNA"/>
</dbReference>
<evidence type="ECO:0000313" key="2">
    <source>
        <dbReference type="EMBL" id="PCJ23447.1"/>
    </source>
</evidence>
<dbReference type="AlphaFoldDB" id="A0A2A5AVV9"/>
<name>A0A2A5AVV9_9GAMM</name>
<organism evidence="2 3">
    <name type="scientific">SAR86 cluster bacterium</name>
    <dbReference type="NCBI Taxonomy" id="2030880"/>
    <lineage>
        <taxon>Bacteria</taxon>
        <taxon>Pseudomonadati</taxon>
        <taxon>Pseudomonadota</taxon>
        <taxon>Gammaproteobacteria</taxon>
        <taxon>SAR86 cluster</taxon>
    </lineage>
</organism>
<dbReference type="GO" id="GO:0005829">
    <property type="term" value="C:cytosol"/>
    <property type="evidence" value="ECO:0007669"/>
    <property type="project" value="TreeGrafter"/>
</dbReference>
<dbReference type="GO" id="GO:0004479">
    <property type="term" value="F:methionyl-tRNA formyltransferase activity"/>
    <property type="evidence" value="ECO:0007669"/>
    <property type="project" value="TreeGrafter"/>
</dbReference>
<dbReference type="SUPFAM" id="SSF53328">
    <property type="entry name" value="Formyltransferase"/>
    <property type="match status" value="1"/>
</dbReference>
<gene>
    <name evidence="2" type="ORF">COA96_11900</name>
</gene>
<dbReference type="Gene3D" id="3.40.50.12230">
    <property type="match status" value="1"/>
</dbReference>
<accession>A0A2A5AVV9</accession>
<proteinExistence type="predicted"/>
<comment type="caution">
    <text evidence="2">The sequence shown here is derived from an EMBL/GenBank/DDBJ whole genome shotgun (WGS) entry which is preliminary data.</text>
</comment>
<dbReference type="Proteomes" id="UP000218327">
    <property type="component" value="Unassembled WGS sequence"/>
</dbReference>
<sequence length="266" mass="29363">MKITILTNKDLASCVALNYLVPALLEHELTVFLSSRVGKSSKLSPGLKELKFYEQELFNDIVFPLIDNQASNDSELLTFNGVAALIGKPVNVLNAINTHEFDQFQQSQPDLVLSIRYGVILKEAAIAVPALGVINLHSGLLPNYKGVMATFRAMLNGDKEIGTTLHFIDDEGIDTGGIIGTTAMQLNSDKSYLWHVLELYRSGCELMLDSVRSIANSGRVECNKQGEEGNYYSFPSATELAEFNEIGAKLVDTDEILEIVKRFQTR</sequence>